<accession>M0E984</accession>
<dbReference type="Pfam" id="PF00582">
    <property type="entry name" value="Usp"/>
    <property type="match status" value="1"/>
</dbReference>
<comment type="similarity">
    <text evidence="1">Belongs to the universal stress protein A family.</text>
</comment>
<keyword evidence="5" id="KW-1185">Reference proteome</keyword>
<dbReference type="CDD" id="cd00293">
    <property type="entry name" value="USP-like"/>
    <property type="match status" value="1"/>
</dbReference>
<proteinExistence type="inferred from homology"/>
<feature type="domain" description="UspA" evidence="3">
    <location>
        <begin position="9"/>
        <end position="148"/>
    </location>
</feature>
<sequence length="192" mass="19597">MIHVNMPLYDRILVPTDGSSEGELAVCHALDLAAVHGASVRAIYVVDTARYAGMPMETTWEGVGDLLYDDAETALETVEKLAADRDVDVETAVVEGSPSREIITHAEEADCDLAVMGTHGRGGIDRLLLGSVAEKVVRGSSVPVLTVRIGDEEAAASAAESASASGAAGGEESATAGGTDADGPVSDATETG</sequence>
<feature type="compositionally biased region" description="Low complexity" evidence="2">
    <location>
        <begin position="155"/>
        <end position="181"/>
    </location>
</feature>
<evidence type="ECO:0000256" key="1">
    <source>
        <dbReference type="ARBA" id="ARBA00008791"/>
    </source>
</evidence>
<dbReference type="InterPro" id="IPR006015">
    <property type="entry name" value="Universal_stress_UspA"/>
</dbReference>
<name>M0E984_9EURY</name>
<evidence type="ECO:0000256" key="2">
    <source>
        <dbReference type="SAM" id="MobiDB-lite"/>
    </source>
</evidence>
<comment type="caution">
    <text evidence="4">The sequence shown here is derived from an EMBL/GenBank/DDBJ whole genome shotgun (WGS) entry which is preliminary data.</text>
</comment>
<evidence type="ECO:0000259" key="3">
    <source>
        <dbReference type="Pfam" id="PF00582"/>
    </source>
</evidence>
<organism evidence="4 5">
    <name type="scientific">Halorubrum californiense DSM 19288</name>
    <dbReference type="NCBI Taxonomy" id="1227465"/>
    <lineage>
        <taxon>Archaea</taxon>
        <taxon>Methanobacteriati</taxon>
        <taxon>Methanobacteriota</taxon>
        <taxon>Stenosarchaea group</taxon>
        <taxon>Halobacteria</taxon>
        <taxon>Halobacteriales</taxon>
        <taxon>Haloferacaceae</taxon>
        <taxon>Halorubrum</taxon>
    </lineage>
</organism>
<dbReference type="STRING" id="1227465.C463_08431"/>
<dbReference type="PANTHER" id="PTHR46268">
    <property type="entry name" value="STRESS RESPONSE PROTEIN NHAX"/>
    <property type="match status" value="1"/>
</dbReference>
<dbReference type="InterPro" id="IPR014729">
    <property type="entry name" value="Rossmann-like_a/b/a_fold"/>
</dbReference>
<dbReference type="Proteomes" id="UP000011586">
    <property type="component" value="Unassembled WGS sequence"/>
</dbReference>
<dbReference type="InterPro" id="IPR006016">
    <property type="entry name" value="UspA"/>
</dbReference>
<dbReference type="PRINTS" id="PR01438">
    <property type="entry name" value="UNVRSLSTRESS"/>
</dbReference>
<dbReference type="EMBL" id="AOJK01000040">
    <property type="protein sequence ID" value="ELZ44366.1"/>
    <property type="molecule type" value="Genomic_DNA"/>
</dbReference>
<protein>
    <submittedName>
        <fullName evidence="4">UspA domain protein</fullName>
    </submittedName>
</protein>
<dbReference type="AlphaFoldDB" id="M0E984"/>
<dbReference type="SUPFAM" id="SSF52402">
    <property type="entry name" value="Adenine nucleotide alpha hydrolases-like"/>
    <property type="match status" value="1"/>
</dbReference>
<dbReference type="Gene3D" id="3.40.50.620">
    <property type="entry name" value="HUPs"/>
    <property type="match status" value="1"/>
</dbReference>
<evidence type="ECO:0000313" key="4">
    <source>
        <dbReference type="EMBL" id="ELZ44366.1"/>
    </source>
</evidence>
<gene>
    <name evidence="4" type="ORF">C463_08431</name>
</gene>
<feature type="region of interest" description="Disordered" evidence="2">
    <location>
        <begin position="153"/>
        <end position="192"/>
    </location>
</feature>
<reference evidence="4 5" key="1">
    <citation type="journal article" date="2014" name="PLoS Genet.">
        <title>Phylogenetically driven sequencing of extremely halophilic archaea reveals strategies for static and dynamic osmo-response.</title>
        <authorList>
            <person name="Becker E.A."/>
            <person name="Seitzer P.M."/>
            <person name="Tritt A."/>
            <person name="Larsen D."/>
            <person name="Krusor M."/>
            <person name="Yao A.I."/>
            <person name="Wu D."/>
            <person name="Madern D."/>
            <person name="Eisen J.A."/>
            <person name="Darling A.E."/>
            <person name="Facciotti M.T."/>
        </authorList>
    </citation>
    <scope>NUCLEOTIDE SEQUENCE [LARGE SCALE GENOMIC DNA]</scope>
    <source>
        <strain evidence="4 5">DSM 19288</strain>
    </source>
</reference>
<dbReference type="PATRIC" id="fig|1227465.4.peg.1655"/>
<evidence type="ECO:0000313" key="5">
    <source>
        <dbReference type="Proteomes" id="UP000011586"/>
    </source>
</evidence>
<dbReference type="PANTHER" id="PTHR46268:SF6">
    <property type="entry name" value="UNIVERSAL STRESS PROTEIN UP12"/>
    <property type="match status" value="1"/>
</dbReference>